<protein>
    <submittedName>
        <fullName evidence="2">Uncharacterized protein</fullName>
    </submittedName>
</protein>
<sequence>MRGKPQIKPFNSKEIDRIDSGIVTDYVTIIFFGILALVFSYLMVFGIFKSKDVYSVIVYLAIIVVIWVITVYNLKPFVTNIKESQLLLQKNQKFCNYGHIEKKRSVYKRLTLKSVSSNFYVSIDGEEYEVSKQDFDDVQEKDYVYYEVKPPLYTEVKKI</sequence>
<dbReference type="RefSeq" id="WP_072303118.1">
    <property type="nucleotide sequence ID" value="NZ_FPIY01000002.1"/>
</dbReference>
<dbReference type="STRING" id="76595.SAMN05660313_01438"/>
<dbReference type="Proteomes" id="UP000183257">
    <property type="component" value="Unassembled WGS sequence"/>
</dbReference>
<keyword evidence="1" id="KW-0472">Membrane</keyword>
<name>A0A1K1NXM0_9FLAO</name>
<evidence type="ECO:0000256" key="1">
    <source>
        <dbReference type="SAM" id="Phobius"/>
    </source>
</evidence>
<keyword evidence="1" id="KW-1133">Transmembrane helix</keyword>
<proteinExistence type="predicted"/>
<keyword evidence="3" id="KW-1185">Reference proteome</keyword>
<dbReference type="EMBL" id="FPIY01000002">
    <property type="protein sequence ID" value="SFW39973.1"/>
    <property type="molecule type" value="Genomic_DNA"/>
</dbReference>
<reference evidence="3" key="1">
    <citation type="submission" date="2016-11" db="EMBL/GenBank/DDBJ databases">
        <authorList>
            <person name="Varghese N."/>
            <person name="Submissions S."/>
        </authorList>
    </citation>
    <scope>NUCLEOTIDE SEQUENCE [LARGE SCALE GENOMIC DNA]</scope>
    <source>
        <strain evidence="3">DSM 24786</strain>
    </source>
</reference>
<keyword evidence="1" id="KW-0812">Transmembrane</keyword>
<feature type="transmembrane region" description="Helical" evidence="1">
    <location>
        <begin position="21"/>
        <end position="48"/>
    </location>
</feature>
<evidence type="ECO:0000313" key="3">
    <source>
        <dbReference type="Proteomes" id="UP000183257"/>
    </source>
</evidence>
<dbReference type="AlphaFoldDB" id="A0A1K1NXM0"/>
<gene>
    <name evidence="2" type="ORF">SAMN05660313_01438</name>
</gene>
<organism evidence="2 3">
    <name type="scientific">Cellulophaga fucicola</name>
    <dbReference type="NCBI Taxonomy" id="76595"/>
    <lineage>
        <taxon>Bacteria</taxon>
        <taxon>Pseudomonadati</taxon>
        <taxon>Bacteroidota</taxon>
        <taxon>Flavobacteriia</taxon>
        <taxon>Flavobacteriales</taxon>
        <taxon>Flavobacteriaceae</taxon>
        <taxon>Cellulophaga</taxon>
    </lineage>
</organism>
<dbReference type="OrthoDB" id="9872857at2"/>
<evidence type="ECO:0000313" key="2">
    <source>
        <dbReference type="EMBL" id="SFW39973.1"/>
    </source>
</evidence>
<accession>A0A1K1NXM0</accession>
<feature type="transmembrane region" description="Helical" evidence="1">
    <location>
        <begin position="54"/>
        <end position="74"/>
    </location>
</feature>